<evidence type="ECO:0000313" key="7">
    <source>
        <dbReference type="EMBL" id="NOD30806.1"/>
    </source>
</evidence>
<proteinExistence type="predicted"/>
<comment type="subcellular location">
    <subcellularLocation>
        <location evidence="1">Cell membrane</location>
        <topology evidence="1">Multi-pass membrane protein</topology>
    </subcellularLocation>
</comment>
<evidence type="ECO:0000313" key="8">
    <source>
        <dbReference type="EMBL" id="NOE19845.1"/>
    </source>
</evidence>
<feature type="transmembrane region" description="Helical" evidence="6">
    <location>
        <begin position="12"/>
        <end position="33"/>
    </location>
</feature>
<dbReference type="EMBL" id="WVQY01000003">
    <property type="protein sequence ID" value="NOD30806.1"/>
    <property type="molecule type" value="Genomic_DNA"/>
</dbReference>
<dbReference type="PANTHER" id="PTHR47089">
    <property type="entry name" value="ABC TRANSPORTER, PERMEASE PROTEIN"/>
    <property type="match status" value="1"/>
</dbReference>
<dbReference type="EMBL" id="WVRA01000007">
    <property type="protein sequence ID" value="NOE19845.1"/>
    <property type="molecule type" value="Genomic_DNA"/>
</dbReference>
<dbReference type="RefSeq" id="WP_152456858.1">
    <property type="nucleotide sequence ID" value="NZ_WQBF01000007.1"/>
</dbReference>
<dbReference type="Proteomes" id="UP000597886">
    <property type="component" value="Unassembled WGS sequence"/>
</dbReference>
<evidence type="ECO:0000256" key="5">
    <source>
        <dbReference type="ARBA" id="ARBA00023136"/>
    </source>
</evidence>
<evidence type="ECO:0000256" key="6">
    <source>
        <dbReference type="SAM" id="Phobius"/>
    </source>
</evidence>
<feature type="transmembrane region" description="Helical" evidence="6">
    <location>
        <begin position="110"/>
        <end position="128"/>
    </location>
</feature>
<feature type="transmembrane region" description="Helical" evidence="6">
    <location>
        <begin position="276"/>
        <end position="295"/>
    </location>
</feature>
<reference evidence="8 10" key="1">
    <citation type="submission" date="2019-12" db="EMBL/GenBank/DDBJ databases">
        <title>Ruegeria JWLKs population differentiation of coral mucus and skeleton niches.</title>
        <authorList>
            <person name="Luo D."/>
        </authorList>
    </citation>
    <scope>NUCLEOTIDE SEQUENCE</scope>
    <source>
        <strain evidence="8">HKCCD6181</strain>
        <strain evidence="7 10">HKCCD6238</strain>
    </source>
</reference>
<gene>
    <name evidence="7" type="ORF">GS617_11035</name>
    <name evidence="8" type="ORF">GS634_17110</name>
</gene>
<comment type="caution">
    <text evidence="8">The sequence shown here is derived from an EMBL/GenBank/DDBJ whole genome shotgun (WGS) entry which is preliminary data.</text>
</comment>
<keyword evidence="3 6" id="KW-0812">Transmembrane</keyword>
<feature type="transmembrane region" description="Helical" evidence="6">
    <location>
        <begin position="87"/>
        <end position="104"/>
    </location>
</feature>
<sequence length="364" mass="39255">MEKMPKWADVILIPLISLILAAILSALVILAIGENPVEAVKLMVTGALGSTYGWGYTLYYATNFMFTGLAVAVAFHARMFNIGGEGQAMLGGLGVAMVCLYVDWPHWSIALLAACAASMLFGALWAAIPAYLQAKRGSHIVITTIMFNFIAAAFLNYMLVNVMRPQGSQDPATARFSESVHLPSFQEMFSTAENVVFRGAPANITFFIALLACVVVWALIWRTRLGYEIRAYGHSETGAVYAGISPVRITIVAMLISGGLAGLMAINNVMGEAERLVMNSTEGAGFIGIAVALMGRSHPFGVFLAALLFGFLYQGGAELALWASIPRELIVVIQALVILFTGALDNMVRMPLEKLFLGMRKRAE</sequence>
<feature type="transmembrane region" description="Helical" evidence="6">
    <location>
        <begin position="140"/>
        <end position="160"/>
    </location>
</feature>
<dbReference type="Pfam" id="PF02653">
    <property type="entry name" value="BPD_transp_2"/>
    <property type="match status" value="1"/>
</dbReference>
<dbReference type="Proteomes" id="UP000599383">
    <property type="component" value="Unassembled WGS sequence"/>
</dbReference>
<evidence type="ECO:0000256" key="2">
    <source>
        <dbReference type="ARBA" id="ARBA00022475"/>
    </source>
</evidence>
<keyword evidence="5 6" id="KW-0472">Membrane</keyword>
<dbReference type="CDD" id="cd06580">
    <property type="entry name" value="TM_PBP1_transp_TpRbsC_like"/>
    <property type="match status" value="1"/>
</dbReference>
<feature type="transmembrane region" description="Helical" evidence="6">
    <location>
        <begin position="302"/>
        <end position="323"/>
    </location>
</feature>
<accession>A0AA90Z0Q5</accession>
<dbReference type="InterPro" id="IPR001851">
    <property type="entry name" value="ABC_transp_permease"/>
</dbReference>
<dbReference type="GO" id="GO:0022857">
    <property type="term" value="F:transmembrane transporter activity"/>
    <property type="evidence" value="ECO:0007669"/>
    <property type="project" value="InterPro"/>
</dbReference>
<organism evidence="8 9">
    <name type="scientific">Ruegeria atlantica</name>
    <dbReference type="NCBI Taxonomy" id="81569"/>
    <lineage>
        <taxon>Bacteria</taxon>
        <taxon>Pseudomonadati</taxon>
        <taxon>Pseudomonadota</taxon>
        <taxon>Alphaproteobacteria</taxon>
        <taxon>Rhodobacterales</taxon>
        <taxon>Roseobacteraceae</taxon>
        <taxon>Ruegeria</taxon>
    </lineage>
</organism>
<feature type="transmembrane region" description="Helical" evidence="6">
    <location>
        <begin position="53"/>
        <end position="75"/>
    </location>
</feature>
<evidence type="ECO:0000313" key="9">
    <source>
        <dbReference type="Proteomes" id="UP000597886"/>
    </source>
</evidence>
<evidence type="ECO:0000256" key="4">
    <source>
        <dbReference type="ARBA" id="ARBA00022989"/>
    </source>
</evidence>
<keyword evidence="4 6" id="KW-1133">Transmembrane helix</keyword>
<name>A0AA90Z0Q5_9RHOB</name>
<feature type="transmembrane region" description="Helical" evidence="6">
    <location>
        <begin position="240"/>
        <end position="264"/>
    </location>
</feature>
<feature type="transmembrane region" description="Helical" evidence="6">
    <location>
        <begin position="200"/>
        <end position="220"/>
    </location>
</feature>
<keyword evidence="10" id="KW-1185">Reference proteome</keyword>
<evidence type="ECO:0000256" key="3">
    <source>
        <dbReference type="ARBA" id="ARBA00022692"/>
    </source>
</evidence>
<evidence type="ECO:0000256" key="1">
    <source>
        <dbReference type="ARBA" id="ARBA00004651"/>
    </source>
</evidence>
<dbReference type="GO" id="GO:0005886">
    <property type="term" value="C:plasma membrane"/>
    <property type="evidence" value="ECO:0007669"/>
    <property type="project" value="UniProtKB-SubCell"/>
</dbReference>
<dbReference type="PANTHER" id="PTHR47089:SF1">
    <property type="entry name" value="GUANOSINE ABC TRANSPORTER PERMEASE PROTEIN NUPP"/>
    <property type="match status" value="1"/>
</dbReference>
<protein>
    <submittedName>
        <fullName evidence="8">ABC transporter permease</fullName>
    </submittedName>
</protein>
<dbReference type="AlphaFoldDB" id="A0AA90Z0Q5"/>
<keyword evidence="2" id="KW-1003">Cell membrane</keyword>
<feature type="transmembrane region" description="Helical" evidence="6">
    <location>
        <begin position="329"/>
        <end position="352"/>
    </location>
</feature>
<evidence type="ECO:0000313" key="10">
    <source>
        <dbReference type="Proteomes" id="UP000599383"/>
    </source>
</evidence>